<feature type="transmembrane region" description="Helical" evidence="8">
    <location>
        <begin position="62"/>
        <end position="83"/>
    </location>
</feature>
<dbReference type="Pfam" id="PF00361">
    <property type="entry name" value="Proton_antipo_M"/>
    <property type="match status" value="1"/>
</dbReference>
<proteinExistence type="predicted"/>
<gene>
    <name evidence="10" type="ORF">HAL01_06620</name>
</gene>
<protein>
    <recommendedName>
        <fullName evidence="9">NADH:quinone oxidoreductase/Mrp antiporter transmembrane domain-containing protein</fullName>
    </recommendedName>
</protein>
<dbReference type="EMBL" id="BJYE01000006">
    <property type="protein sequence ID" value="GEN56198.1"/>
    <property type="molecule type" value="Genomic_DNA"/>
</dbReference>
<feature type="transmembrane region" description="Helical" evidence="8">
    <location>
        <begin position="221"/>
        <end position="248"/>
    </location>
</feature>
<feature type="transmembrane region" description="Helical" evidence="8">
    <location>
        <begin position="95"/>
        <end position="116"/>
    </location>
</feature>
<evidence type="ECO:0000256" key="6">
    <source>
        <dbReference type="ARBA" id="ARBA00023136"/>
    </source>
</evidence>
<accession>A0A511WZT6</accession>
<dbReference type="Proteomes" id="UP000321400">
    <property type="component" value="Unassembled WGS sequence"/>
</dbReference>
<comment type="caution">
    <text evidence="10">The sequence shown here is derived from an EMBL/GenBank/DDBJ whole genome shotgun (WGS) entry which is preliminary data.</text>
</comment>
<feature type="transmembrane region" description="Helical" evidence="8">
    <location>
        <begin position="33"/>
        <end position="53"/>
    </location>
</feature>
<keyword evidence="2" id="KW-1003">Cell membrane</keyword>
<evidence type="ECO:0000256" key="7">
    <source>
        <dbReference type="RuleBase" id="RU000320"/>
    </source>
</evidence>
<organism evidence="10 11">
    <name type="scientific">Halolactibacillus alkaliphilus</name>
    <dbReference type="NCBI Taxonomy" id="442899"/>
    <lineage>
        <taxon>Bacteria</taxon>
        <taxon>Bacillati</taxon>
        <taxon>Bacillota</taxon>
        <taxon>Bacilli</taxon>
        <taxon>Bacillales</taxon>
        <taxon>Bacillaceae</taxon>
        <taxon>Halolactibacillus</taxon>
    </lineage>
</organism>
<name>A0A511WZT6_9BACI</name>
<keyword evidence="3 7" id="KW-0812">Transmembrane</keyword>
<dbReference type="InterPro" id="IPR001750">
    <property type="entry name" value="ND/Mrp_TM"/>
</dbReference>
<dbReference type="STRING" id="442899.SAMN05720591_104112"/>
<feature type="transmembrane region" description="Helical" evidence="8">
    <location>
        <begin position="341"/>
        <end position="358"/>
    </location>
</feature>
<keyword evidence="11" id="KW-1185">Reference proteome</keyword>
<keyword evidence="5" id="KW-0560">Oxidoreductase</keyword>
<evidence type="ECO:0000256" key="4">
    <source>
        <dbReference type="ARBA" id="ARBA00022989"/>
    </source>
</evidence>
<evidence type="ECO:0000256" key="3">
    <source>
        <dbReference type="ARBA" id="ARBA00022692"/>
    </source>
</evidence>
<dbReference type="InterPro" id="IPR052175">
    <property type="entry name" value="ComplexI-like_HydComp"/>
</dbReference>
<evidence type="ECO:0000313" key="11">
    <source>
        <dbReference type="Proteomes" id="UP000321400"/>
    </source>
</evidence>
<dbReference type="PANTHER" id="PTHR42682">
    <property type="entry name" value="HYDROGENASE-4 COMPONENT F"/>
    <property type="match status" value="1"/>
</dbReference>
<keyword evidence="4 8" id="KW-1133">Transmembrane helix</keyword>
<feature type="transmembrane region" description="Helical" evidence="8">
    <location>
        <begin position="136"/>
        <end position="154"/>
    </location>
</feature>
<dbReference type="AlphaFoldDB" id="A0A511WZT6"/>
<evidence type="ECO:0000259" key="9">
    <source>
        <dbReference type="Pfam" id="PF00361"/>
    </source>
</evidence>
<feature type="transmembrane region" description="Helical" evidence="8">
    <location>
        <begin position="180"/>
        <end position="200"/>
    </location>
</feature>
<dbReference type="GO" id="GO:0016491">
    <property type="term" value="F:oxidoreductase activity"/>
    <property type="evidence" value="ECO:0007669"/>
    <property type="project" value="UniProtKB-KW"/>
</dbReference>
<reference evidence="10 11" key="1">
    <citation type="submission" date="2019-07" db="EMBL/GenBank/DDBJ databases">
        <title>Whole genome shotgun sequence of Halolactibacillus alkaliphilus NBRC 103919.</title>
        <authorList>
            <person name="Hosoyama A."/>
            <person name="Uohara A."/>
            <person name="Ohji S."/>
            <person name="Ichikawa N."/>
        </authorList>
    </citation>
    <scope>NUCLEOTIDE SEQUENCE [LARGE SCALE GENOMIC DNA]</scope>
    <source>
        <strain evidence="10 11">NBRC 103919</strain>
    </source>
</reference>
<comment type="subcellular location">
    <subcellularLocation>
        <location evidence="1">Cell membrane</location>
        <topology evidence="1">Multi-pass membrane protein</topology>
    </subcellularLocation>
    <subcellularLocation>
        <location evidence="7">Membrane</location>
        <topology evidence="7">Multi-pass membrane protein</topology>
    </subcellularLocation>
</comment>
<sequence length="359" mass="40349">MYGILRLFVSVINSTDKKSSIHTDAVIITLENVGMIVIWLGIITMIVGVIVALEQEKIVRMLAYHSVSQMGYVIMGIGVAAYLGFEGAMGFAGALYHMINHGLFKALLFMVAAAVFFKTKEKNMYRLGGLYKQMPFTAAVGLIAVLGITGMPFFNGFASKSILHHAIIESYEYGHPVFRYAEYMFTLVSAGTAASFIKLYSKVFLGYSNDKYRHVKETYGFGTLAMAILAFFIIIGIFPNVLMDLFIIPAAHQLSYDNYFINNYLGDMTFFNVVDLSGMITVYGLGLLIYWVGMKYNLFHLHLPKQFDPESDFYTPIYEKSGQSIKRALDMIEQFISNSDVFIYGTMLLVIITLLLNYV</sequence>
<keyword evidence="6 8" id="KW-0472">Membrane</keyword>
<dbReference type="GO" id="GO:0005886">
    <property type="term" value="C:plasma membrane"/>
    <property type="evidence" value="ECO:0007669"/>
    <property type="project" value="UniProtKB-SubCell"/>
</dbReference>
<dbReference type="PANTHER" id="PTHR42682:SF4">
    <property type="entry name" value="NADH-UBIQUINONE_PLASTOQUINONE"/>
    <property type="match status" value="1"/>
</dbReference>
<evidence type="ECO:0000313" key="10">
    <source>
        <dbReference type="EMBL" id="GEN56198.1"/>
    </source>
</evidence>
<evidence type="ECO:0000256" key="2">
    <source>
        <dbReference type="ARBA" id="ARBA00022475"/>
    </source>
</evidence>
<evidence type="ECO:0000256" key="1">
    <source>
        <dbReference type="ARBA" id="ARBA00004651"/>
    </source>
</evidence>
<feature type="domain" description="NADH:quinone oxidoreductase/Mrp antiporter transmembrane" evidence="9">
    <location>
        <begin position="30"/>
        <end position="170"/>
    </location>
</feature>
<evidence type="ECO:0000256" key="5">
    <source>
        <dbReference type="ARBA" id="ARBA00023002"/>
    </source>
</evidence>
<feature type="transmembrane region" description="Helical" evidence="8">
    <location>
        <begin position="268"/>
        <end position="292"/>
    </location>
</feature>
<evidence type="ECO:0000256" key="8">
    <source>
        <dbReference type="SAM" id="Phobius"/>
    </source>
</evidence>